<dbReference type="HAMAP" id="MF_00758">
    <property type="entry name" value="UPF0301"/>
    <property type="match status" value="1"/>
</dbReference>
<dbReference type="EMBL" id="JACNFK010000027">
    <property type="protein sequence ID" value="MBC8519810.1"/>
    <property type="molecule type" value="Genomic_DNA"/>
</dbReference>
<dbReference type="InterPro" id="IPR003774">
    <property type="entry name" value="AlgH-like"/>
</dbReference>
<protein>
    <recommendedName>
        <fullName evidence="2">UPF0301 protein H8D24_05335</fullName>
    </recommendedName>
</protein>
<comment type="caution">
    <text evidence="3">The sequence shown here is derived from an EMBL/GenBank/DDBJ whole genome shotgun (WGS) entry which is preliminary data.</text>
</comment>
<dbReference type="Gene3D" id="3.40.1740.10">
    <property type="entry name" value="VC0467-like"/>
    <property type="match status" value="1"/>
</dbReference>
<dbReference type="PANTHER" id="PTHR30327:SF1">
    <property type="entry name" value="UPF0301 PROTEIN YQGE"/>
    <property type="match status" value="1"/>
</dbReference>
<name>A0A8J6TVW9_9GAMM</name>
<evidence type="ECO:0000313" key="3">
    <source>
        <dbReference type="EMBL" id="MBC8519810.1"/>
    </source>
</evidence>
<evidence type="ECO:0000256" key="2">
    <source>
        <dbReference type="HAMAP-Rule" id="MF_00758"/>
    </source>
</evidence>
<dbReference type="GO" id="GO:0005829">
    <property type="term" value="C:cytosol"/>
    <property type="evidence" value="ECO:0007669"/>
    <property type="project" value="TreeGrafter"/>
</dbReference>
<dbReference type="PANTHER" id="PTHR30327">
    <property type="entry name" value="UNCHARACTERIZED PROTEIN YQGE"/>
    <property type="match status" value="1"/>
</dbReference>
<proteinExistence type="inferred from homology"/>
<evidence type="ECO:0000256" key="1">
    <source>
        <dbReference type="ARBA" id="ARBA00009600"/>
    </source>
</evidence>
<dbReference type="SUPFAM" id="SSF143456">
    <property type="entry name" value="VC0467-like"/>
    <property type="match status" value="1"/>
</dbReference>
<sequence>MSHKVDSKENYLSNHLLIAMPSLQDSGFDHTVSLICEHNEEGAMGFVLNRPTNLHIGELFAQMDITVTAPLAKNNLLHNGGPVQPDRGFVIHTPVGNWDSTLEVTPEIGITASSDILDAIATGKGPEKHIVTLGYAGWSGGQLEQEISENSWLSVPADLQLIFDTDDAKRWESSAGRIGVDISSLTTEAGHA</sequence>
<dbReference type="AlphaFoldDB" id="A0A8J6TVW9"/>
<dbReference type="Proteomes" id="UP000654401">
    <property type="component" value="Unassembled WGS sequence"/>
</dbReference>
<organism evidence="3 4">
    <name type="scientific">Candidatus Thiopontia autotrophica</name>
    <dbReference type="NCBI Taxonomy" id="2841688"/>
    <lineage>
        <taxon>Bacteria</taxon>
        <taxon>Pseudomonadati</taxon>
        <taxon>Pseudomonadota</taxon>
        <taxon>Gammaproteobacteria</taxon>
        <taxon>Candidatus Thiopontia</taxon>
    </lineage>
</organism>
<gene>
    <name evidence="3" type="ORF">H8D24_05335</name>
</gene>
<dbReference type="Pfam" id="PF02622">
    <property type="entry name" value="DUF179"/>
    <property type="match status" value="1"/>
</dbReference>
<accession>A0A8J6TVW9</accession>
<reference evidence="3 4" key="1">
    <citation type="submission" date="2020-08" db="EMBL/GenBank/DDBJ databases">
        <title>Bridging the membrane lipid divide: bacteria of the FCB group superphylum have the potential to synthesize archaeal ether lipids.</title>
        <authorList>
            <person name="Villanueva L."/>
            <person name="Von Meijenfeldt F.A.B."/>
            <person name="Westbye A.B."/>
            <person name="Yadav S."/>
            <person name="Hopmans E.C."/>
            <person name="Dutilh B.E."/>
            <person name="Sinninghe Damste J.S."/>
        </authorList>
    </citation>
    <scope>NUCLEOTIDE SEQUENCE [LARGE SCALE GENOMIC DNA]</scope>
    <source>
        <strain evidence="3">NIOZ-UU100</strain>
    </source>
</reference>
<evidence type="ECO:0000313" key="4">
    <source>
        <dbReference type="Proteomes" id="UP000654401"/>
    </source>
</evidence>
<comment type="similarity">
    <text evidence="1 2">Belongs to the UPF0301 (AlgH) family.</text>
</comment>
<dbReference type="NCBIfam" id="NF001266">
    <property type="entry name" value="PRK00228.1-1"/>
    <property type="match status" value="1"/>
</dbReference>